<keyword evidence="2" id="KW-0614">Plasmid</keyword>
<keyword evidence="3" id="KW-1185">Reference proteome</keyword>
<protein>
    <submittedName>
        <fullName evidence="2">Uncharacterized protein</fullName>
    </submittedName>
</protein>
<organism evidence="2 3">
    <name type="scientific">Gemmatirosa kalamazoonensis</name>
    <dbReference type="NCBI Taxonomy" id="861299"/>
    <lineage>
        <taxon>Bacteria</taxon>
        <taxon>Pseudomonadati</taxon>
        <taxon>Gemmatimonadota</taxon>
        <taxon>Gemmatimonadia</taxon>
        <taxon>Gemmatimonadales</taxon>
        <taxon>Gemmatimonadaceae</taxon>
        <taxon>Gemmatirosa</taxon>
    </lineage>
</organism>
<dbReference type="EMBL" id="CP007130">
    <property type="protein sequence ID" value="AHG93578.1"/>
    <property type="molecule type" value="Genomic_DNA"/>
</dbReference>
<feature type="transmembrane region" description="Helical" evidence="1">
    <location>
        <begin position="17"/>
        <end position="34"/>
    </location>
</feature>
<dbReference type="PATRIC" id="fig|861299.3.peg.6097"/>
<dbReference type="InParanoid" id="W0RVG9"/>
<dbReference type="Proteomes" id="UP000019151">
    <property type="component" value="Plasmid 2"/>
</dbReference>
<dbReference type="HOGENOM" id="CLU_127055_1_0_0"/>
<evidence type="ECO:0000256" key="1">
    <source>
        <dbReference type="SAM" id="Phobius"/>
    </source>
</evidence>
<dbReference type="Pfam" id="PF19588">
    <property type="entry name" value="SxtJ"/>
    <property type="match status" value="1"/>
</dbReference>
<geneLocation type="plasmid" evidence="2 3">
    <name>2</name>
</geneLocation>
<dbReference type="eggNOG" id="ENOG5031JYI">
    <property type="taxonomic scope" value="Bacteria"/>
</dbReference>
<evidence type="ECO:0000313" key="2">
    <source>
        <dbReference type="EMBL" id="AHG93578.1"/>
    </source>
</evidence>
<feature type="transmembrane region" description="Helical" evidence="1">
    <location>
        <begin position="82"/>
        <end position="99"/>
    </location>
</feature>
<dbReference type="KEGG" id="gba:J421_6043"/>
<gene>
    <name evidence="2" type="ORF">J421_6043</name>
</gene>
<feature type="transmembrane region" description="Helical" evidence="1">
    <location>
        <begin position="41"/>
        <end position="62"/>
    </location>
</feature>
<reference evidence="2 3" key="1">
    <citation type="journal article" date="2014" name="Genome Announc.">
        <title>Genome Sequence and Methylome of Soil Bacterium Gemmatirosa kalamazoonensis KBS708T, a Member of the Rarely Cultivated Gemmatimonadetes Phylum.</title>
        <authorList>
            <person name="Debruyn J.M."/>
            <person name="Radosevich M."/>
            <person name="Wommack K.E."/>
            <person name="Polson S.W."/>
            <person name="Hauser L.J."/>
            <person name="Fawaz M.N."/>
            <person name="Korlach J."/>
            <person name="Tsai Y.C."/>
        </authorList>
    </citation>
    <scope>NUCLEOTIDE SEQUENCE [LARGE SCALE GENOMIC DNA]</scope>
    <source>
        <strain evidence="2 3">KBS708</strain>
        <plasmid evidence="3">Plasmid 2</plasmid>
    </source>
</reference>
<keyword evidence="1" id="KW-0812">Transmembrane</keyword>
<accession>W0RVG9</accession>
<proteinExistence type="predicted"/>
<keyword evidence="1" id="KW-1133">Transmembrane helix</keyword>
<dbReference type="AlphaFoldDB" id="W0RVG9"/>
<sequence>MAARVPARLSAADGRKFGLTVGLAFLALGGIAWWRGRVRTAAVLQGVGGALVVAALVAPTALGPVERAWMGLAHRISKVTTPVFMGVVYFVAITPAGFVRRRTGGPIGGRRARTASRWEPHMPAVPTAERMERQF</sequence>
<dbReference type="RefSeq" id="WP_025414877.1">
    <property type="nucleotide sequence ID" value="NZ_CP007130.1"/>
</dbReference>
<evidence type="ECO:0000313" key="3">
    <source>
        <dbReference type="Proteomes" id="UP000019151"/>
    </source>
</evidence>
<keyword evidence="1" id="KW-0472">Membrane</keyword>
<name>W0RVG9_9BACT</name>
<dbReference type="InterPro" id="IPR045781">
    <property type="entry name" value="SxtJ"/>
</dbReference>